<proteinExistence type="predicted"/>
<evidence type="ECO:0008006" key="4">
    <source>
        <dbReference type="Google" id="ProtNLM"/>
    </source>
</evidence>
<dbReference type="RefSeq" id="WP_345431992.1">
    <property type="nucleotide sequence ID" value="NZ_BAABHK010000004.1"/>
</dbReference>
<gene>
    <name evidence="2" type="ORF">GCM10023196_036070</name>
</gene>
<keyword evidence="3" id="KW-1185">Reference proteome</keyword>
<dbReference type="Pfam" id="PF04404">
    <property type="entry name" value="ERF"/>
    <property type="match status" value="1"/>
</dbReference>
<reference evidence="3" key="1">
    <citation type="journal article" date="2019" name="Int. J. Syst. Evol. Microbiol.">
        <title>The Global Catalogue of Microorganisms (GCM) 10K type strain sequencing project: providing services to taxonomists for standard genome sequencing and annotation.</title>
        <authorList>
            <consortium name="The Broad Institute Genomics Platform"/>
            <consortium name="The Broad Institute Genome Sequencing Center for Infectious Disease"/>
            <person name="Wu L."/>
            <person name="Ma J."/>
        </authorList>
    </citation>
    <scope>NUCLEOTIDE SEQUENCE [LARGE SCALE GENOMIC DNA]</scope>
    <source>
        <strain evidence="3">JCM 17939</strain>
    </source>
</reference>
<name>A0ABP8UBS2_9ACTN</name>
<protein>
    <recommendedName>
        <fullName evidence="4">ERF family protein</fullName>
    </recommendedName>
</protein>
<evidence type="ECO:0000313" key="3">
    <source>
        <dbReference type="Proteomes" id="UP001501442"/>
    </source>
</evidence>
<dbReference type="InterPro" id="IPR007499">
    <property type="entry name" value="ERF_bacteria_virus"/>
</dbReference>
<feature type="region of interest" description="Disordered" evidence="1">
    <location>
        <begin position="125"/>
        <end position="160"/>
    </location>
</feature>
<sequence length="234" mass="25458">MTETKDLAQAVAMLQARLPEIKKTQTADVKTDKARYSYTYADLAQITRELMPILGELGLSFLAKPTMIEGRFVLAYKLLHVSGESEDGEYPLPTSGSPQTVGSAITYARRYCLCAVTGVAPEDDDDAAQAEAERNSQRSAWRAPAANQAPEATSDREATKPQLQKLHALFSQAEWTDKADRLRAASVIVGRDLTSATEMTRKEASTVIDTLQQITADPDPAIRLSELVSNGGQP</sequence>
<accession>A0ABP8UBS2</accession>
<evidence type="ECO:0000313" key="2">
    <source>
        <dbReference type="EMBL" id="GAA4626713.1"/>
    </source>
</evidence>
<organism evidence="2 3">
    <name type="scientific">Actinoallomurus vinaceus</name>
    <dbReference type="NCBI Taxonomy" id="1080074"/>
    <lineage>
        <taxon>Bacteria</taxon>
        <taxon>Bacillati</taxon>
        <taxon>Actinomycetota</taxon>
        <taxon>Actinomycetes</taxon>
        <taxon>Streptosporangiales</taxon>
        <taxon>Thermomonosporaceae</taxon>
        <taxon>Actinoallomurus</taxon>
    </lineage>
</organism>
<dbReference type="EMBL" id="BAABHK010000004">
    <property type="protein sequence ID" value="GAA4626713.1"/>
    <property type="molecule type" value="Genomic_DNA"/>
</dbReference>
<comment type="caution">
    <text evidence="2">The sequence shown here is derived from an EMBL/GenBank/DDBJ whole genome shotgun (WGS) entry which is preliminary data.</text>
</comment>
<evidence type="ECO:0000256" key="1">
    <source>
        <dbReference type="SAM" id="MobiDB-lite"/>
    </source>
</evidence>
<dbReference type="Proteomes" id="UP001501442">
    <property type="component" value="Unassembled WGS sequence"/>
</dbReference>